<gene>
    <name evidence="2" type="ORF">APZ42_028512</name>
</gene>
<sequence>MGRECDVSAESDASPESLTARTIFCSPSPQYSNGKN</sequence>
<organism evidence="2 3">
    <name type="scientific">Daphnia magna</name>
    <dbReference type="NCBI Taxonomy" id="35525"/>
    <lineage>
        <taxon>Eukaryota</taxon>
        <taxon>Metazoa</taxon>
        <taxon>Ecdysozoa</taxon>
        <taxon>Arthropoda</taxon>
        <taxon>Crustacea</taxon>
        <taxon>Branchiopoda</taxon>
        <taxon>Diplostraca</taxon>
        <taxon>Cladocera</taxon>
        <taxon>Anomopoda</taxon>
        <taxon>Daphniidae</taxon>
        <taxon>Daphnia</taxon>
    </lineage>
</organism>
<protein>
    <submittedName>
        <fullName evidence="2">Uncharacterized protein</fullName>
    </submittedName>
</protein>
<proteinExistence type="predicted"/>
<evidence type="ECO:0000313" key="2">
    <source>
        <dbReference type="EMBL" id="KZS07715.1"/>
    </source>
</evidence>
<feature type="compositionally biased region" description="Polar residues" evidence="1">
    <location>
        <begin position="14"/>
        <end position="36"/>
    </location>
</feature>
<comment type="caution">
    <text evidence="2">The sequence shown here is derived from an EMBL/GenBank/DDBJ whole genome shotgun (WGS) entry which is preliminary data.</text>
</comment>
<evidence type="ECO:0000313" key="3">
    <source>
        <dbReference type="Proteomes" id="UP000076858"/>
    </source>
</evidence>
<dbReference type="EMBL" id="LRGB01002438">
    <property type="protein sequence ID" value="KZS07715.1"/>
    <property type="molecule type" value="Genomic_DNA"/>
</dbReference>
<keyword evidence="3" id="KW-1185">Reference proteome</keyword>
<feature type="region of interest" description="Disordered" evidence="1">
    <location>
        <begin position="1"/>
        <end position="36"/>
    </location>
</feature>
<reference evidence="2 3" key="1">
    <citation type="submission" date="2016-03" db="EMBL/GenBank/DDBJ databases">
        <title>EvidentialGene: Evidence-directed Construction of Genes on Genomes.</title>
        <authorList>
            <person name="Gilbert D.G."/>
            <person name="Choi J.-H."/>
            <person name="Mockaitis K."/>
            <person name="Colbourne J."/>
            <person name="Pfrender M."/>
        </authorList>
    </citation>
    <scope>NUCLEOTIDE SEQUENCE [LARGE SCALE GENOMIC DNA]</scope>
    <source>
        <strain evidence="2 3">Xinb3</strain>
        <tissue evidence="2">Complete organism</tissue>
    </source>
</reference>
<evidence type="ECO:0000256" key="1">
    <source>
        <dbReference type="SAM" id="MobiDB-lite"/>
    </source>
</evidence>
<name>A0A164QFW7_9CRUS</name>
<dbReference type="Proteomes" id="UP000076858">
    <property type="component" value="Unassembled WGS sequence"/>
</dbReference>
<dbReference type="AlphaFoldDB" id="A0A164QFW7"/>
<accession>A0A164QFW7</accession>